<protein>
    <submittedName>
        <fullName evidence="5">ABC transporter</fullName>
    </submittedName>
</protein>
<dbReference type="InterPro" id="IPR017871">
    <property type="entry name" value="ABC_transporter-like_CS"/>
</dbReference>
<evidence type="ECO:0000259" key="4">
    <source>
        <dbReference type="PROSITE" id="PS50893"/>
    </source>
</evidence>
<dbReference type="PANTHER" id="PTHR42939:SF1">
    <property type="entry name" value="ABC TRANSPORTER ATP-BINDING PROTEIN ALBC-RELATED"/>
    <property type="match status" value="1"/>
</dbReference>
<sequence length="229" mass="25527">MIVAENLIKRFGSIYALRGVTTEIPEGMTLILGPNGGGKSTFLKLATGIYRPTSGKIYVFGEDPWKSEKIKEMIGVSYDPPSFPKFITGREWLMLFASAKGHGEEEVERVAKLFNIGFLEKRIGGYSSGMLKKLSVAQAFIGEPKLIFLDEPLANLDFKSIAKFVRLMKKLKTSEEASFVVISHIWEPLLPLADKVLVIADGKLVLEGDVDDVQEKVEMLFRPKVDIEE</sequence>
<reference evidence="6" key="1">
    <citation type="submission" date="2015-02" db="EMBL/GenBank/DDBJ databases">
        <title>Pyrococcus kukulkanii sp. nov., a novel hyperthermophilic archaeon isolated from a deep-sea hydrothermal vent at the Guaymas Basin.</title>
        <authorList>
            <person name="Oger P.M."/>
            <person name="Callac N."/>
            <person name="Jebbar M."/>
            <person name="Godfroy A."/>
        </authorList>
    </citation>
    <scope>NUCLEOTIDE SEQUENCE [LARGE SCALE GENOMIC DNA]</scope>
    <source>
        <strain evidence="6">NCB100</strain>
    </source>
</reference>
<dbReference type="RefSeq" id="WP_068321160.1">
    <property type="nucleotide sequence ID" value="NZ_CP010835.1"/>
</dbReference>
<dbReference type="AlphaFoldDB" id="A0A127B8J9"/>
<evidence type="ECO:0000313" key="6">
    <source>
        <dbReference type="Proteomes" id="UP000070587"/>
    </source>
</evidence>
<keyword evidence="3" id="KW-0067">ATP-binding</keyword>
<dbReference type="EMBL" id="CP010835">
    <property type="protein sequence ID" value="AMM53690.1"/>
    <property type="molecule type" value="Genomic_DNA"/>
</dbReference>
<dbReference type="InterPro" id="IPR051782">
    <property type="entry name" value="ABC_Transporter_VariousFunc"/>
</dbReference>
<proteinExistence type="predicted"/>
<dbReference type="Proteomes" id="UP000070587">
    <property type="component" value="Chromosome"/>
</dbReference>
<dbReference type="STRING" id="1609559.TQ32_03750"/>
<dbReference type="CDD" id="cd03230">
    <property type="entry name" value="ABC_DR_subfamily_A"/>
    <property type="match status" value="1"/>
</dbReference>
<dbReference type="OrthoDB" id="44250at2157"/>
<dbReference type="InterPro" id="IPR003439">
    <property type="entry name" value="ABC_transporter-like_ATP-bd"/>
</dbReference>
<dbReference type="SUPFAM" id="SSF52540">
    <property type="entry name" value="P-loop containing nucleoside triphosphate hydrolases"/>
    <property type="match status" value="1"/>
</dbReference>
<organism evidence="5 6">
    <name type="scientific">Pyrococcus kukulkanii</name>
    <dbReference type="NCBI Taxonomy" id="1609559"/>
    <lineage>
        <taxon>Archaea</taxon>
        <taxon>Methanobacteriati</taxon>
        <taxon>Methanobacteriota</taxon>
        <taxon>Thermococci</taxon>
        <taxon>Thermococcales</taxon>
        <taxon>Thermococcaceae</taxon>
        <taxon>Pyrococcus</taxon>
    </lineage>
</organism>
<dbReference type="GO" id="GO:0005524">
    <property type="term" value="F:ATP binding"/>
    <property type="evidence" value="ECO:0007669"/>
    <property type="project" value="UniProtKB-KW"/>
</dbReference>
<feature type="domain" description="ABC transporter" evidence="4">
    <location>
        <begin position="2"/>
        <end position="226"/>
    </location>
</feature>
<evidence type="ECO:0000256" key="2">
    <source>
        <dbReference type="ARBA" id="ARBA00022741"/>
    </source>
</evidence>
<dbReference type="Gene3D" id="3.40.50.300">
    <property type="entry name" value="P-loop containing nucleotide triphosphate hydrolases"/>
    <property type="match status" value="1"/>
</dbReference>
<evidence type="ECO:0000256" key="1">
    <source>
        <dbReference type="ARBA" id="ARBA00022448"/>
    </source>
</evidence>
<dbReference type="PROSITE" id="PS50893">
    <property type="entry name" value="ABC_TRANSPORTER_2"/>
    <property type="match status" value="1"/>
</dbReference>
<dbReference type="KEGG" id="pyc:TQ32_03750"/>
<keyword evidence="1" id="KW-0813">Transport</keyword>
<gene>
    <name evidence="5" type="ORF">TQ32_03750</name>
</gene>
<reference evidence="5 6" key="2">
    <citation type="journal article" date="2016" name="Int. J. Syst. Evol. Microbiol.">
        <title>Pyrococcus kukulkanii sp. nov., a hyperthermophilic, piezophilic archaeon isolated from a deep-sea hydrothermal vent.</title>
        <authorList>
            <person name="Callac N."/>
            <person name="Oger P."/>
            <person name="Lesongeur F."/>
            <person name="Rattray J.E."/>
            <person name="Vannier P."/>
            <person name="Michoud G."/>
            <person name="Beauverger M."/>
            <person name="Gayet N."/>
            <person name="Rouxel O."/>
            <person name="Jebbar M."/>
            <person name="Godfroy A."/>
        </authorList>
    </citation>
    <scope>NUCLEOTIDE SEQUENCE [LARGE SCALE GENOMIC DNA]</scope>
    <source>
        <strain evidence="5 6">NCB100</strain>
    </source>
</reference>
<dbReference type="Pfam" id="PF00005">
    <property type="entry name" value="ABC_tran"/>
    <property type="match status" value="1"/>
</dbReference>
<accession>A0A127B8J9</accession>
<dbReference type="InterPro" id="IPR003593">
    <property type="entry name" value="AAA+_ATPase"/>
</dbReference>
<dbReference type="PROSITE" id="PS00211">
    <property type="entry name" value="ABC_TRANSPORTER_1"/>
    <property type="match status" value="1"/>
</dbReference>
<dbReference type="InterPro" id="IPR027417">
    <property type="entry name" value="P-loop_NTPase"/>
</dbReference>
<evidence type="ECO:0000313" key="5">
    <source>
        <dbReference type="EMBL" id="AMM53690.1"/>
    </source>
</evidence>
<dbReference type="PANTHER" id="PTHR42939">
    <property type="entry name" value="ABC TRANSPORTER ATP-BINDING PROTEIN ALBC-RELATED"/>
    <property type="match status" value="1"/>
</dbReference>
<dbReference type="SMART" id="SM00382">
    <property type="entry name" value="AAA"/>
    <property type="match status" value="1"/>
</dbReference>
<dbReference type="GO" id="GO:0016887">
    <property type="term" value="F:ATP hydrolysis activity"/>
    <property type="evidence" value="ECO:0007669"/>
    <property type="project" value="InterPro"/>
</dbReference>
<dbReference type="GeneID" id="28490919"/>
<keyword evidence="2" id="KW-0547">Nucleotide-binding</keyword>
<evidence type="ECO:0000256" key="3">
    <source>
        <dbReference type="ARBA" id="ARBA00022840"/>
    </source>
</evidence>
<dbReference type="PATRIC" id="fig|1609559.3.peg.779"/>
<name>A0A127B8J9_9EURY</name>